<organism evidence="7 8">
    <name type="scientific">Flaviflexus equikiangi</name>
    <dbReference type="NCBI Taxonomy" id="2758573"/>
    <lineage>
        <taxon>Bacteria</taxon>
        <taxon>Bacillati</taxon>
        <taxon>Actinomycetota</taxon>
        <taxon>Actinomycetes</taxon>
        <taxon>Actinomycetales</taxon>
        <taxon>Actinomycetaceae</taxon>
        <taxon>Flaviflexus</taxon>
    </lineage>
</organism>
<evidence type="ECO:0000256" key="3">
    <source>
        <dbReference type="ARBA" id="ARBA00022692"/>
    </source>
</evidence>
<keyword evidence="5 6" id="KW-0472">Membrane</keyword>
<keyword evidence="4 6" id="KW-1133">Transmembrane helix</keyword>
<feature type="transmembrane region" description="Helical" evidence="6">
    <location>
        <begin position="181"/>
        <end position="203"/>
    </location>
</feature>
<protein>
    <submittedName>
        <fullName evidence="7">ABC transporter permease</fullName>
    </submittedName>
</protein>
<keyword evidence="3 6" id="KW-0812">Transmembrane</keyword>
<dbReference type="Pfam" id="PF02653">
    <property type="entry name" value="BPD_transp_2"/>
    <property type="match status" value="1"/>
</dbReference>
<feature type="transmembrane region" description="Helical" evidence="6">
    <location>
        <begin position="63"/>
        <end position="84"/>
    </location>
</feature>
<feature type="transmembrane region" description="Helical" evidence="6">
    <location>
        <begin position="27"/>
        <end position="51"/>
    </location>
</feature>
<evidence type="ECO:0000313" key="7">
    <source>
        <dbReference type="EMBL" id="MBM9432945.1"/>
    </source>
</evidence>
<dbReference type="EMBL" id="JAFFJS010000002">
    <property type="protein sequence ID" value="MBM9432945.1"/>
    <property type="molecule type" value="Genomic_DNA"/>
</dbReference>
<gene>
    <name evidence="7" type="ORF">JVW63_04430</name>
</gene>
<feature type="transmembrane region" description="Helical" evidence="6">
    <location>
        <begin position="96"/>
        <end position="116"/>
    </location>
</feature>
<proteinExistence type="predicted"/>
<evidence type="ECO:0000256" key="6">
    <source>
        <dbReference type="SAM" id="Phobius"/>
    </source>
</evidence>
<reference evidence="8" key="1">
    <citation type="submission" date="2021-02" db="EMBL/GenBank/DDBJ databases">
        <title>Leucobacter sp. CX169.</title>
        <authorList>
            <person name="Cheng Y."/>
        </authorList>
    </citation>
    <scope>NUCLEOTIDE SEQUENCE [LARGE SCALE GENOMIC DNA]</scope>
    <source>
        <strain evidence="8">JY899</strain>
    </source>
</reference>
<evidence type="ECO:0000313" key="8">
    <source>
        <dbReference type="Proteomes" id="UP000705983"/>
    </source>
</evidence>
<dbReference type="PANTHER" id="PTHR43370:SF1">
    <property type="entry name" value="GUANOSINE ABC TRANSPORTER PERMEASE PROTEIN NUPQ"/>
    <property type="match status" value="1"/>
</dbReference>
<sequence length="428" mass="45689">MTTVVEREEVVAPEDEVLAPISWKLPVIYSLATLLAIYFALNADGIAEFVWKDIRPTRDGNNLLVYADQACWILAIVVAGATAFSYFRAIKRHTQPLWLGLIVLMPLILSFLTFQGGGSGRFITLAFLFSATLTAATPLIYGSLAGVVCERVGVVNIAIEGQLLVGAFSGVVFASAFGNPWIGLIGAPIAGALIGTLLAFFSVRYAVDQIIVGVVLNVLCLGITSFLLGTVVKNNPSWNSIAYSLPVYEIPGLSKIPFIGPVFFRHTILMYILYFLIIALTIMLFRSRWGLRLRSVGEHPKAADTVGINVNRTRFLNTMLGSALAGLGGAAFTIGSNAVFTENISAGNGYIALAAMILGKWHPVGAMGAALMFGFASAIVDFLPLVATNPINPNLLAMIPYVVTILAVAGFVGKSRAPAAENIPYIKS</sequence>
<evidence type="ECO:0000256" key="1">
    <source>
        <dbReference type="ARBA" id="ARBA00004651"/>
    </source>
</evidence>
<feature type="transmembrane region" description="Helical" evidence="6">
    <location>
        <begin position="122"/>
        <end position="141"/>
    </location>
</feature>
<name>A0ABS2TE67_9ACTO</name>
<dbReference type="RefSeq" id="WP_182170210.1">
    <property type="nucleotide sequence ID" value="NZ_CP059676.1"/>
</dbReference>
<dbReference type="CDD" id="cd06580">
    <property type="entry name" value="TM_PBP1_transp_TpRbsC_like"/>
    <property type="match status" value="1"/>
</dbReference>
<comment type="caution">
    <text evidence="7">The sequence shown here is derived from an EMBL/GenBank/DDBJ whole genome shotgun (WGS) entry which is preliminary data.</text>
</comment>
<evidence type="ECO:0000256" key="4">
    <source>
        <dbReference type="ARBA" id="ARBA00022989"/>
    </source>
</evidence>
<dbReference type="Proteomes" id="UP000705983">
    <property type="component" value="Unassembled WGS sequence"/>
</dbReference>
<feature type="transmembrane region" description="Helical" evidence="6">
    <location>
        <begin position="153"/>
        <end position="175"/>
    </location>
</feature>
<feature type="transmembrane region" description="Helical" evidence="6">
    <location>
        <begin position="364"/>
        <end position="383"/>
    </location>
</feature>
<evidence type="ECO:0000256" key="5">
    <source>
        <dbReference type="ARBA" id="ARBA00023136"/>
    </source>
</evidence>
<feature type="transmembrane region" description="Helical" evidence="6">
    <location>
        <begin position="263"/>
        <end position="285"/>
    </location>
</feature>
<feature type="transmembrane region" description="Helical" evidence="6">
    <location>
        <begin position="210"/>
        <end position="232"/>
    </location>
</feature>
<evidence type="ECO:0000256" key="2">
    <source>
        <dbReference type="ARBA" id="ARBA00022475"/>
    </source>
</evidence>
<accession>A0ABS2TE67</accession>
<feature type="transmembrane region" description="Helical" evidence="6">
    <location>
        <begin position="395"/>
        <end position="413"/>
    </location>
</feature>
<dbReference type="InterPro" id="IPR001851">
    <property type="entry name" value="ABC_transp_permease"/>
</dbReference>
<dbReference type="PANTHER" id="PTHR43370">
    <property type="entry name" value="SUGAR ABC TRANSPORTER INTEGRAL MEMBRANE PROTEIN-RELATED"/>
    <property type="match status" value="1"/>
</dbReference>
<comment type="subcellular location">
    <subcellularLocation>
        <location evidence="1">Cell membrane</location>
        <topology evidence="1">Multi-pass membrane protein</topology>
    </subcellularLocation>
</comment>
<keyword evidence="2" id="KW-1003">Cell membrane</keyword>
<keyword evidence="8" id="KW-1185">Reference proteome</keyword>